<comment type="caution">
    <text evidence="7">The sequence shown here is derived from an EMBL/GenBank/DDBJ whole genome shotgun (WGS) entry which is preliminary data.</text>
</comment>
<evidence type="ECO:0000313" key="7">
    <source>
        <dbReference type="EMBL" id="MET6995812.1"/>
    </source>
</evidence>
<organism evidence="7 8">
    <name type="scientific">Chitinophaga defluvii</name>
    <dbReference type="NCBI Taxonomy" id="3163343"/>
    <lineage>
        <taxon>Bacteria</taxon>
        <taxon>Pseudomonadati</taxon>
        <taxon>Bacteroidota</taxon>
        <taxon>Chitinophagia</taxon>
        <taxon>Chitinophagales</taxon>
        <taxon>Chitinophagaceae</taxon>
        <taxon>Chitinophaga</taxon>
    </lineage>
</organism>
<accession>A0ABV2SZM4</accession>
<dbReference type="CDD" id="cd02440">
    <property type="entry name" value="AdoMet_MTases"/>
    <property type="match status" value="1"/>
</dbReference>
<feature type="binding site" evidence="6">
    <location>
        <position position="208"/>
    </location>
    <ligand>
        <name>S-adenosyl-L-methionine</name>
        <dbReference type="ChEBI" id="CHEBI:59789"/>
    </ligand>
</feature>
<evidence type="ECO:0000313" key="8">
    <source>
        <dbReference type="Proteomes" id="UP001549749"/>
    </source>
</evidence>
<dbReference type="Proteomes" id="UP001549749">
    <property type="component" value="Unassembled WGS sequence"/>
</dbReference>
<dbReference type="PANTHER" id="PTHR43648:SF1">
    <property type="entry name" value="ELECTRON TRANSFER FLAVOPROTEIN BETA SUBUNIT LYSINE METHYLTRANSFERASE"/>
    <property type="match status" value="1"/>
</dbReference>
<keyword evidence="2 6" id="KW-0963">Cytoplasm</keyword>
<evidence type="ECO:0000256" key="2">
    <source>
        <dbReference type="ARBA" id="ARBA00022490"/>
    </source>
</evidence>
<feature type="binding site" evidence="6">
    <location>
        <position position="123"/>
    </location>
    <ligand>
        <name>S-adenosyl-L-methionine</name>
        <dbReference type="ChEBI" id="CHEBI:59789"/>
    </ligand>
</feature>
<keyword evidence="5 6" id="KW-0949">S-adenosyl-L-methionine</keyword>
<dbReference type="InterPro" id="IPR004498">
    <property type="entry name" value="Ribosomal_PrmA_MeTrfase"/>
</dbReference>
<evidence type="ECO:0000256" key="1">
    <source>
        <dbReference type="ARBA" id="ARBA00009741"/>
    </source>
</evidence>
<dbReference type="NCBIfam" id="NF001785">
    <property type="entry name" value="PRK00517.2-2"/>
    <property type="match status" value="1"/>
</dbReference>
<keyword evidence="8" id="KW-1185">Reference proteome</keyword>
<keyword evidence="4 6" id="KW-0808">Transferase</keyword>
<gene>
    <name evidence="6 7" type="primary">prmA</name>
    <name evidence="7" type="ORF">ABR189_00460</name>
</gene>
<sequence length="272" mass="29978">MSYIAITIATRPELTDMLVAQLSEAGFEGFEEQTTALVAYIPEQDFNEAALLEILQQHEVSFTRETIAKTNWNAVWESNFQPVQVGDFCGIRADFHPPFTPAPTYEIVITPKMSFGTGHHATTFCMIQLMQALDFKDKQVFDFGTGTGILAILAEKLGAAQVDAIDIDEWAVTNTEENITANQGKLVKVWQADSLEAVKDTYNIVLANINRNILLAFMGDMRRLLLPGGILLLSGIMPADEAAILASAQAQGFDLQTKLDKDNWLAMQFIAG</sequence>
<comment type="catalytic activity">
    <reaction evidence="6">
        <text>L-lysyl-[protein] + 3 S-adenosyl-L-methionine = N(6),N(6),N(6)-trimethyl-L-lysyl-[protein] + 3 S-adenosyl-L-homocysteine + 3 H(+)</text>
        <dbReference type="Rhea" id="RHEA:54192"/>
        <dbReference type="Rhea" id="RHEA-COMP:9752"/>
        <dbReference type="Rhea" id="RHEA-COMP:13826"/>
        <dbReference type="ChEBI" id="CHEBI:15378"/>
        <dbReference type="ChEBI" id="CHEBI:29969"/>
        <dbReference type="ChEBI" id="CHEBI:57856"/>
        <dbReference type="ChEBI" id="CHEBI:59789"/>
        <dbReference type="ChEBI" id="CHEBI:61961"/>
    </reaction>
</comment>
<keyword evidence="3 6" id="KW-0489">Methyltransferase</keyword>
<dbReference type="EC" id="2.1.1.-" evidence="6"/>
<proteinExistence type="inferred from homology"/>
<comment type="similarity">
    <text evidence="1 6">Belongs to the methyltransferase superfamily. PrmA family.</text>
</comment>
<dbReference type="InterPro" id="IPR029063">
    <property type="entry name" value="SAM-dependent_MTases_sf"/>
</dbReference>
<dbReference type="PIRSF" id="PIRSF000401">
    <property type="entry name" value="RPL11_MTase"/>
    <property type="match status" value="1"/>
</dbReference>
<feature type="binding site" evidence="6">
    <location>
        <position position="166"/>
    </location>
    <ligand>
        <name>S-adenosyl-L-methionine</name>
        <dbReference type="ChEBI" id="CHEBI:59789"/>
    </ligand>
</feature>
<evidence type="ECO:0000256" key="6">
    <source>
        <dbReference type="HAMAP-Rule" id="MF_00735"/>
    </source>
</evidence>
<comment type="subcellular location">
    <subcellularLocation>
        <location evidence="6">Cytoplasm</location>
    </subcellularLocation>
</comment>
<evidence type="ECO:0000256" key="3">
    <source>
        <dbReference type="ARBA" id="ARBA00022603"/>
    </source>
</evidence>
<dbReference type="Pfam" id="PF06325">
    <property type="entry name" value="PrmA"/>
    <property type="match status" value="1"/>
</dbReference>
<keyword evidence="7" id="KW-0689">Ribosomal protein</keyword>
<dbReference type="GO" id="GO:0005840">
    <property type="term" value="C:ribosome"/>
    <property type="evidence" value="ECO:0007669"/>
    <property type="project" value="UniProtKB-KW"/>
</dbReference>
<dbReference type="Gene3D" id="3.40.50.150">
    <property type="entry name" value="Vaccinia Virus protein VP39"/>
    <property type="match status" value="1"/>
</dbReference>
<protein>
    <recommendedName>
        <fullName evidence="6">Ribosomal protein L11 methyltransferase</fullName>
        <shortName evidence="6">L11 Mtase</shortName>
        <ecNumber evidence="6">2.1.1.-</ecNumber>
    </recommendedName>
</protein>
<dbReference type="RefSeq" id="WP_354658461.1">
    <property type="nucleotide sequence ID" value="NZ_JBEXAC010000001.1"/>
</dbReference>
<evidence type="ECO:0000256" key="5">
    <source>
        <dbReference type="ARBA" id="ARBA00022691"/>
    </source>
</evidence>
<name>A0ABV2SZM4_9BACT</name>
<dbReference type="EMBL" id="JBEXAC010000001">
    <property type="protein sequence ID" value="MET6995812.1"/>
    <property type="molecule type" value="Genomic_DNA"/>
</dbReference>
<dbReference type="GO" id="GO:0032259">
    <property type="term" value="P:methylation"/>
    <property type="evidence" value="ECO:0007669"/>
    <property type="project" value="UniProtKB-KW"/>
</dbReference>
<reference evidence="7 8" key="1">
    <citation type="submission" date="2024-06" db="EMBL/GenBank/DDBJ databases">
        <title>Chitinophaga defluvii sp. nov., isolated from municipal sewage.</title>
        <authorList>
            <person name="Zhang L."/>
        </authorList>
    </citation>
    <scope>NUCLEOTIDE SEQUENCE [LARGE SCALE GENOMIC DNA]</scope>
    <source>
        <strain evidence="7 8">H8</strain>
    </source>
</reference>
<comment type="function">
    <text evidence="6">Methylates ribosomal protein L11.</text>
</comment>
<evidence type="ECO:0000256" key="4">
    <source>
        <dbReference type="ARBA" id="ARBA00022679"/>
    </source>
</evidence>
<dbReference type="InterPro" id="IPR050078">
    <property type="entry name" value="Ribosomal_L11_MeTrfase_PrmA"/>
</dbReference>
<dbReference type="HAMAP" id="MF_00735">
    <property type="entry name" value="Methyltr_PrmA"/>
    <property type="match status" value="1"/>
</dbReference>
<dbReference type="GO" id="GO:0008168">
    <property type="term" value="F:methyltransferase activity"/>
    <property type="evidence" value="ECO:0007669"/>
    <property type="project" value="UniProtKB-KW"/>
</dbReference>
<feature type="binding site" evidence="6">
    <location>
        <position position="144"/>
    </location>
    <ligand>
        <name>S-adenosyl-L-methionine</name>
        <dbReference type="ChEBI" id="CHEBI:59789"/>
    </ligand>
</feature>
<dbReference type="PANTHER" id="PTHR43648">
    <property type="entry name" value="ELECTRON TRANSFER FLAVOPROTEIN BETA SUBUNIT LYSINE METHYLTRANSFERASE"/>
    <property type="match status" value="1"/>
</dbReference>
<dbReference type="SUPFAM" id="SSF53335">
    <property type="entry name" value="S-adenosyl-L-methionine-dependent methyltransferases"/>
    <property type="match status" value="1"/>
</dbReference>
<keyword evidence="7" id="KW-0687">Ribonucleoprotein</keyword>